<dbReference type="Proteomes" id="UP000595596">
    <property type="component" value="Chromosome"/>
</dbReference>
<reference evidence="6 7" key="1">
    <citation type="journal article" date="2020" name="Genome Biol. Evol.">
        <title>Comparative Genomics Underlines Multiple Roles of Profftella, an Obligate Symbiont of Psyllids: Providing Toxins, Vitamins, and Carotenoids.</title>
        <authorList>
            <person name="Nakabachi A."/>
            <person name="Piel J."/>
            <person name="Malenovsky I."/>
            <person name="Hirose Y."/>
        </authorList>
    </citation>
    <scope>NUCLEOTIDE SEQUENCE [LARGE SCALE GENOMIC DNA]</scope>
    <source>
        <strain evidence="6 7">Dco</strain>
    </source>
</reference>
<dbReference type="InterPro" id="IPR005706">
    <property type="entry name" value="Ribosomal_uS2_bac/mit/plastid"/>
</dbReference>
<dbReference type="CDD" id="cd01425">
    <property type="entry name" value="RPS2"/>
    <property type="match status" value="1"/>
</dbReference>
<dbReference type="InterPro" id="IPR023591">
    <property type="entry name" value="Ribosomal_uS2_flav_dom_sf"/>
</dbReference>
<dbReference type="Gene3D" id="1.10.287.610">
    <property type="entry name" value="Helix hairpin bin"/>
    <property type="match status" value="1"/>
</dbReference>
<dbReference type="HAMAP" id="MF_00291_B">
    <property type="entry name" value="Ribosomal_uS2_B"/>
    <property type="match status" value="1"/>
</dbReference>
<dbReference type="AlphaFoldDB" id="A0A7R6VY89"/>
<dbReference type="Pfam" id="PF00318">
    <property type="entry name" value="Ribosomal_S2"/>
    <property type="match status" value="1"/>
</dbReference>
<sequence length="217" mass="25854">MNIKIFHLLSKFVYLGNIRKNRNNFLKNFISFNYNNFDFFNIRKISIKLFLIKKFIFSTITNNKKILFVSTKNYLREIIYKYSRALKQNYVCNKWVAGMLTNFNNYRIILNKSLLLKKKKYMNYTKKEKNLFLKEEKKIEILYGGLRFMTSKPDLVILTDIKKDKIAINEAKRVGIKIMAFVDSNDYPKGIDYIIPCNNSSIESIRIILKIIFSQIC</sequence>
<organism evidence="6 7">
    <name type="scientific">Candidatus Carsonella ruddii</name>
    <name type="common">Diaphorina cf. continua</name>
    <dbReference type="NCBI Taxonomy" id="2661587"/>
    <lineage>
        <taxon>Bacteria</taxon>
        <taxon>Pseudomonadati</taxon>
        <taxon>Pseudomonadota</taxon>
        <taxon>Gammaproteobacteria</taxon>
        <taxon>Oceanospirillales</taxon>
        <taxon>Halomonadaceae</taxon>
        <taxon>Zymobacter group</taxon>
        <taxon>Candidatus Carsonella</taxon>
    </lineage>
</organism>
<dbReference type="NCBIfam" id="TIGR01011">
    <property type="entry name" value="rpsB_bact"/>
    <property type="match status" value="1"/>
</dbReference>
<dbReference type="SUPFAM" id="SSF52313">
    <property type="entry name" value="Ribosomal protein S2"/>
    <property type="match status" value="1"/>
</dbReference>
<dbReference type="PANTHER" id="PTHR12534">
    <property type="entry name" value="30S RIBOSOMAL PROTEIN S2 PROKARYOTIC AND ORGANELLAR"/>
    <property type="match status" value="1"/>
</dbReference>
<name>A0A7R6VY89_CARRU</name>
<dbReference type="GO" id="GO:0003735">
    <property type="term" value="F:structural constituent of ribosome"/>
    <property type="evidence" value="ECO:0007669"/>
    <property type="project" value="InterPro"/>
</dbReference>
<dbReference type="InterPro" id="IPR001865">
    <property type="entry name" value="Ribosomal_uS2"/>
</dbReference>
<dbReference type="RefSeq" id="WP_201329526.1">
    <property type="nucleotide sequence ID" value="NZ_AP023214.1"/>
</dbReference>
<dbReference type="KEGG" id="crr:CRDco_0190"/>
<evidence type="ECO:0000256" key="4">
    <source>
        <dbReference type="ARBA" id="ARBA00035256"/>
    </source>
</evidence>
<keyword evidence="2 5" id="KW-0689">Ribosomal protein</keyword>
<evidence type="ECO:0000256" key="3">
    <source>
        <dbReference type="ARBA" id="ARBA00023274"/>
    </source>
</evidence>
<evidence type="ECO:0000313" key="6">
    <source>
        <dbReference type="EMBL" id="BCG49237.1"/>
    </source>
</evidence>
<gene>
    <name evidence="5 6" type="primary">rpsB</name>
    <name evidence="6" type="ORF">CRDco_0190</name>
</gene>
<protein>
    <recommendedName>
        <fullName evidence="4 5">Small ribosomal subunit protein uS2</fullName>
    </recommendedName>
</protein>
<dbReference type="PANTHER" id="PTHR12534:SF0">
    <property type="entry name" value="SMALL RIBOSOMAL SUBUNIT PROTEIN US2M"/>
    <property type="match status" value="1"/>
</dbReference>
<evidence type="ECO:0000256" key="1">
    <source>
        <dbReference type="ARBA" id="ARBA00006242"/>
    </source>
</evidence>
<dbReference type="Gene3D" id="3.40.50.10490">
    <property type="entry name" value="Glucose-6-phosphate isomerase like protein, domain 1"/>
    <property type="match status" value="1"/>
</dbReference>
<evidence type="ECO:0000256" key="5">
    <source>
        <dbReference type="HAMAP-Rule" id="MF_00291"/>
    </source>
</evidence>
<proteinExistence type="inferred from homology"/>
<accession>A0A7R6VY89</accession>
<dbReference type="GO" id="GO:0015935">
    <property type="term" value="C:small ribosomal subunit"/>
    <property type="evidence" value="ECO:0007669"/>
    <property type="project" value="InterPro"/>
</dbReference>
<evidence type="ECO:0000256" key="2">
    <source>
        <dbReference type="ARBA" id="ARBA00022980"/>
    </source>
</evidence>
<keyword evidence="3 5" id="KW-0687">Ribonucleoprotein</keyword>
<comment type="similarity">
    <text evidence="1 5">Belongs to the universal ribosomal protein uS2 family.</text>
</comment>
<evidence type="ECO:0000313" key="7">
    <source>
        <dbReference type="Proteomes" id="UP000595596"/>
    </source>
</evidence>
<dbReference type="GO" id="GO:0006412">
    <property type="term" value="P:translation"/>
    <property type="evidence" value="ECO:0007669"/>
    <property type="project" value="UniProtKB-UniRule"/>
</dbReference>
<dbReference type="PRINTS" id="PR00395">
    <property type="entry name" value="RIBOSOMALS2"/>
</dbReference>
<dbReference type="EMBL" id="AP023214">
    <property type="protein sequence ID" value="BCG49237.1"/>
    <property type="molecule type" value="Genomic_DNA"/>
</dbReference>
<keyword evidence="7" id="KW-1185">Reference proteome</keyword>